<dbReference type="Pfam" id="PF00954">
    <property type="entry name" value="S_locus_glycop"/>
    <property type="match status" value="1"/>
</dbReference>
<dbReference type="InterPro" id="IPR000719">
    <property type="entry name" value="Prot_kinase_dom"/>
</dbReference>
<feature type="compositionally biased region" description="Low complexity" evidence="19">
    <location>
        <begin position="480"/>
        <end position="494"/>
    </location>
</feature>
<dbReference type="InterPro" id="IPR007587">
    <property type="entry name" value="SAPS"/>
</dbReference>
<dbReference type="InterPro" id="IPR022126">
    <property type="entry name" value="S-locus_recpt_kinase"/>
</dbReference>
<evidence type="ECO:0000256" key="12">
    <source>
        <dbReference type="ARBA" id="ARBA00022989"/>
    </source>
</evidence>
<feature type="region of interest" description="Disordered" evidence="19">
    <location>
        <begin position="1829"/>
        <end position="2031"/>
    </location>
</feature>
<dbReference type="Pfam" id="PF01453">
    <property type="entry name" value="B_lectin"/>
    <property type="match status" value="1"/>
</dbReference>
<evidence type="ECO:0000256" key="11">
    <source>
        <dbReference type="ARBA" id="ARBA00022840"/>
    </source>
</evidence>
<dbReference type="InterPro" id="IPR011009">
    <property type="entry name" value="Kinase-like_dom_sf"/>
</dbReference>
<keyword evidence="11 18" id="KW-0067">ATP-binding</keyword>
<evidence type="ECO:0000259" key="23">
    <source>
        <dbReference type="PROSITE" id="PS50994"/>
    </source>
</evidence>
<keyword evidence="8" id="KW-0732">Signal</keyword>
<feature type="compositionally biased region" description="Polar residues" evidence="19">
    <location>
        <begin position="597"/>
        <end position="607"/>
    </location>
</feature>
<reference evidence="24" key="1">
    <citation type="submission" date="2018-11" db="EMBL/GenBank/DDBJ databases">
        <authorList>
            <consortium name="Genoscope - CEA"/>
            <person name="William W."/>
        </authorList>
    </citation>
    <scope>NUCLEOTIDE SEQUENCE</scope>
</reference>
<feature type="domain" description="Protein kinase" evidence="20">
    <location>
        <begin position="898"/>
        <end position="1132"/>
    </location>
</feature>
<feature type="compositionally biased region" description="Polar residues" evidence="19">
    <location>
        <begin position="1949"/>
        <end position="1964"/>
    </location>
</feature>
<evidence type="ECO:0000259" key="21">
    <source>
        <dbReference type="PROSITE" id="PS50927"/>
    </source>
</evidence>
<accession>A0A3P6FF23</accession>
<evidence type="ECO:0000256" key="17">
    <source>
        <dbReference type="ARBA" id="ARBA00048679"/>
    </source>
</evidence>
<feature type="domain" description="Apple" evidence="22">
    <location>
        <begin position="722"/>
        <end position="803"/>
    </location>
</feature>
<evidence type="ECO:0000313" key="24">
    <source>
        <dbReference type="EMBL" id="VDD44125.1"/>
    </source>
</evidence>
<feature type="region of interest" description="Disordered" evidence="19">
    <location>
        <begin position="453"/>
        <end position="607"/>
    </location>
</feature>
<feature type="compositionally biased region" description="Polar residues" evidence="19">
    <location>
        <begin position="539"/>
        <end position="563"/>
    </location>
</feature>
<dbReference type="CDD" id="cd00028">
    <property type="entry name" value="B_lectin"/>
    <property type="match status" value="1"/>
</dbReference>
<dbReference type="PANTHER" id="PTHR12634">
    <property type="entry name" value="SIT4 YEAST -ASSOCIATING PROTEIN-RELATED"/>
    <property type="match status" value="1"/>
</dbReference>
<dbReference type="EMBL" id="LR031877">
    <property type="protein sequence ID" value="VDD44125.1"/>
    <property type="molecule type" value="Genomic_DNA"/>
</dbReference>
<keyword evidence="10" id="KW-0418">Kinase</keyword>
<dbReference type="InterPro" id="IPR017441">
    <property type="entry name" value="Protein_kinase_ATP_BS"/>
</dbReference>
<dbReference type="SUPFAM" id="SSF53098">
    <property type="entry name" value="Ribonuclease H-like"/>
    <property type="match status" value="1"/>
</dbReference>
<dbReference type="Gene3D" id="1.10.510.10">
    <property type="entry name" value="Transferase(Phosphotransferase) domain 1"/>
    <property type="match status" value="1"/>
</dbReference>
<dbReference type="InterPro" id="IPR021820">
    <property type="entry name" value="S-locus_recpt_kinase_C"/>
</dbReference>
<feature type="binding site" evidence="18">
    <location>
        <position position="926"/>
    </location>
    <ligand>
        <name>ATP</name>
        <dbReference type="ChEBI" id="CHEBI:30616"/>
    </ligand>
</feature>
<dbReference type="PROSITE" id="PS50948">
    <property type="entry name" value="PAN"/>
    <property type="match status" value="1"/>
</dbReference>
<dbReference type="Pfam" id="PF04499">
    <property type="entry name" value="SAPS"/>
    <property type="match status" value="1"/>
</dbReference>
<keyword evidence="12" id="KW-1133">Transmembrane helix</keyword>
<dbReference type="InterPro" id="IPR025724">
    <property type="entry name" value="GAG-pre-integrase_dom"/>
</dbReference>
<dbReference type="Pfam" id="PF12398">
    <property type="entry name" value="DUF3660"/>
    <property type="match status" value="1"/>
</dbReference>
<gene>
    <name evidence="24" type="ORF">BOLC5T31672H</name>
</gene>
<dbReference type="Pfam" id="PF00665">
    <property type="entry name" value="rve"/>
    <property type="match status" value="1"/>
</dbReference>
<dbReference type="PANTHER" id="PTHR12634:SF37">
    <property type="entry name" value="SIT4 PHOSPHATASE-ASSOCIATED FAMILY PROTEIN"/>
    <property type="match status" value="1"/>
</dbReference>
<dbReference type="PROSITE" id="PS50994">
    <property type="entry name" value="INTEGRASE"/>
    <property type="match status" value="1"/>
</dbReference>
<evidence type="ECO:0000256" key="10">
    <source>
        <dbReference type="ARBA" id="ARBA00022777"/>
    </source>
</evidence>
<dbReference type="InterPro" id="IPR003609">
    <property type="entry name" value="Pan_app"/>
</dbReference>
<dbReference type="InterPro" id="IPR016024">
    <property type="entry name" value="ARM-type_fold"/>
</dbReference>
<dbReference type="SUPFAM" id="SSF51110">
    <property type="entry name" value="alpha-D-mannose-specific plant lectins"/>
    <property type="match status" value="1"/>
</dbReference>
<evidence type="ECO:0000256" key="3">
    <source>
        <dbReference type="ARBA" id="ARBA00012513"/>
    </source>
</evidence>
<evidence type="ECO:0000256" key="15">
    <source>
        <dbReference type="ARBA" id="ARBA00023180"/>
    </source>
</evidence>
<organism evidence="24">
    <name type="scientific">Brassica oleracea</name>
    <name type="common">Wild cabbage</name>
    <dbReference type="NCBI Taxonomy" id="3712"/>
    <lineage>
        <taxon>Eukaryota</taxon>
        <taxon>Viridiplantae</taxon>
        <taxon>Streptophyta</taxon>
        <taxon>Embryophyta</taxon>
        <taxon>Tracheophyta</taxon>
        <taxon>Spermatophyta</taxon>
        <taxon>Magnoliopsida</taxon>
        <taxon>eudicotyledons</taxon>
        <taxon>Gunneridae</taxon>
        <taxon>Pentapetalae</taxon>
        <taxon>rosids</taxon>
        <taxon>malvids</taxon>
        <taxon>Brassicales</taxon>
        <taxon>Brassicaceae</taxon>
        <taxon>Brassiceae</taxon>
        <taxon>Brassica</taxon>
    </lineage>
</organism>
<feature type="compositionally biased region" description="Polar residues" evidence="19">
    <location>
        <begin position="576"/>
        <end position="588"/>
    </location>
</feature>
<evidence type="ECO:0000256" key="14">
    <source>
        <dbReference type="ARBA" id="ARBA00023157"/>
    </source>
</evidence>
<feature type="domain" description="Integrase catalytic" evidence="23">
    <location>
        <begin position="223"/>
        <end position="386"/>
    </location>
</feature>
<feature type="domain" description="Bulb-type lectin" evidence="21">
    <location>
        <begin position="1"/>
        <end position="64"/>
    </location>
</feature>
<dbReference type="PROSITE" id="PS00107">
    <property type="entry name" value="PROTEIN_KINASE_ATP"/>
    <property type="match status" value="1"/>
</dbReference>
<feature type="compositionally biased region" description="Polar residues" evidence="19">
    <location>
        <begin position="1898"/>
        <end position="1907"/>
    </location>
</feature>
<evidence type="ECO:0000256" key="7">
    <source>
        <dbReference type="ARBA" id="ARBA00022692"/>
    </source>
</evidence>
<dbReference type="FunFam" id="3.30.200.20:FF:000195">
    <property type="entry name" value="G-type lectin S-receptor-like serine/threonine-protein kinase"/>
    <property type="match status" value="1"/>
</dbReference>
<name>A0A3P6FF23_BRAOL</name>
<keyword evidence="15" id="KW-0325">Glycoprotein</keyword>
<dbReference type="InterPro" id="IPR001480">
    <property type="entry name" value="Bulb-type_lectin_dom"/>
</dbReference>
<dbReference type="Gene3D" id="3.30.200.20">
    <property type="entry name" value="Phosphorylase Kinase, domain 1"/>
    <property type="match status" value="1"/>
</dbReference>
<dbReference type="SMART" id="SM00473">
    <property type="entry name" value="PAN_AP"/>
    <property type="match status" value="1"/>
</dbReference>
<comment type="catalytic activity">
    <reaction evidence="16">
        <text>L-threonyl-[protein] + ATP = O-phospho-L-threonyl-[protein] + ADP + H(+)</text>
        <dbReference type="Rhea" id="RHEA:46608"/>
        <dbReference type="Rhea" id="RHEA-COMP:11060"/>
        <dbReference type="Rhea" id="RHEA-COMP:11605"/>
        <dbReference type="ChEBI" id="CHEBI:15378"/>
        <dbReference type="ChEBI" id="CHEBI:30013"/>
        <dbReference type="ChEBI" id="CHEBI:30616"/>
        <dbReference type="ChEBI" id="CHEBI:61977"/>
        <dbReference type="ChEBI" id="CHEBI:456216"/>
        <dbReference type="EC" id="2.7.11.1"/>
    </reaction>
</comment>
<dbReference type="InterPro" id="IPR012337">
    <property type="entry name" value="RNaseH-like_sf"/>
</dbReference>
<dbReference type="InterPro" id="IPR000858">
    <property type="entry name" value="S_locus_glycoprot_dom"/>
</dbReference>
<dbReference type="CDD" id="cd01098">
    <property type="entry name" value="PAN_AP_plant"/>
    <property type="match status" value="1"/>
</dbReference>
<dbReference type="GO" id="GO:0004674">
    <property type="term" value="F:protein serine/threonine kinase activity"/>
    <property type="evidence" value="ECO:0007669"/>
    <property type="project" value="UniProtKB-KW"/>
</dbReference>
<evidence type="ECO:0000256" key="8">
    <source>
        <dbReference type="ARBA" id="ARBA00022729"/>
    </source>
</evidence>
<dbReference type="GO" id="GO:0003676">
    <property type="term" value="F:nucleic acid binding"/>
    <property type="evidence" value="ECO:0007669"/>
    <property type="project" value="InterPro"/>
</dbReference>
<dbReference type="Gene3D" id="3.30.420.10">
    <property type="entry name" value="Ribonuclease H-like superfamily/Ribonuclease H"/>
    <property type="match status" value="1"/>
</dbReference>
<dbReference type="Pfam" id="PF08276">
    <property type="entry name" value="PAN_2"/>
    <property type="match status" value="1"/>
</dbReference>
<feature type="compositionally biased region" description="Acidic residues" evidence="19">
    <location>
        <begin position="1840"/>
        <end position="1854"/>
    </location>
</feature>
<dbReference type="EC" id="2.7.11.1" evidence="3"/>
<dbReference type="SUPFAM" id="SSF48371">
    <property type="entry name" value="ARM repeat"/>
    <property type="match status" value="1"/>
</dbReference>
<dbReference type="GO" id="GO:0015074">
    <property type="term" value="P:DNA integration"/>
    <property type="evidence" value="ECO:0007669"/>
    <property type="project" value="InterPro"/>
</dbReference>
<dbReference type="InterPro" id="IPR001584">
    <property type="entry name" value="Integrase_cat-core"/>
</dbReference>
<dbReference type="Gene3D" id="2.90.10.10">
    <property type="entry name" value="Bulb-type lectin domain"/>
    <property type="match status" value="1"/>
</dbReference>
<comment type="similarity">
    <text evidence="2">Belongs to the SAPS family.</text>
</comment>
<dbReference type="InterPro" id="IPR057670">
    <property type="entry name" value="SH3_retrovirus"/>
</dbReference>
<dbReference type="GO" id="GO:0019888">
    <property type="term" value="F:protein phosphatase regulator activity"/>
    <property type="evidence" value="ECO:0007669"/>
    <property type="project" value="TreeGrafter"/>
</dbReference>
<feature type="compositionally biased region" description="Pro residues" evidence="19">
    <location>
        <begin position="564"/>
        <end position="575"/>
    </location>
</feature>
<dbReference type="InterPro" id="IPR036397">
    <property type="entry name" value="RNaseH_sf"/>
</dbReference>
<keyword evidence="7" id="KW-0812">Transmembrane</keyword>
<keyword evidence="9 18" id="KW-0547">Nucleotide-binding</keyword>
<keyword evidence="6" id="KW-0808">Transferase</keyword>
<feature type="compositionally biased region" description="Basic and acidic residues" evidence="19">
    <location>
        <begin position="1918"/>
        <end position="1934"/>
    </location>
</feature>
<keyword evidence="14" id="KW-1015">Disulfide bond</keyword>
<evidence type="ECO:0000256" key="5">
    <source>
        <dbReference type="ARBA" id="ARBA00022527"/>
    </source>
</evidence>
<dbReference type="PROSITE" id="PS50011">
    <property type="entry name" value="PROTEIN_KINASE_DOM"/>
    <property type="match status" value="1"/>
</dbReference>
<dbReference type="SUPFAM" id="SSF56112">
    <property type="entry name" value="Protein kinase-like (PK-like)"/>
    <property type="match status" value="1"/>
</dbReference>
<evidence type="ECO:0000256" key="1">
    <source>
        <dbReference type="ARBA" id="ARBA00004479"/>
    </source>
</evidence>
<dbReference type="InterPro" id="IPR036426">
    <property type="entry name" value="Bulb-type_lectin_dom_sf"/>
</dbReference>
<protein>
    <recommendedName>
        <fullName evidence="3">non-specific serine/threonine protein kinase</fullName>
        <ecNumber evidence="3">2.7.11.1</ecNumber>
    </recommendedName>
</protein>
<proteinExistence type="inferred from homology"/>
<dbReference type="PROSITE" id="PS50927">
    <property type="entry name" value="BULB_LECTIN"/>
    <property type="match status" value="1"/>
</dbReference>
<evidence type="ECO:0000256" key="4">
    <source>
        <dbReference type="ARBA" id="ARBA00022471"/>
    </source>
</evidence>
<comment type="subcellular location">
    <subcellularLocation>
        <location evidence="1">Membrane</location>
        <topology evidence="1">Single-pass type I membrane protein</topology>
    </subcellularLocation>
</comment>
<comment type="catalytic activity">
    <reaction evidence="17">
        <text>L-seryl-[protein] + ATP = O-phospho-L-seryl-[protein] + ADP + H(+)</text>
        <dbReference type="Rhea" id="RHEA:17989"/>
        <dbReference type="Rhea" id="RHEA-COMP:9863"/>
        <dbReference type="Rhea" id="RHEA-COMP:11604"/>
        <dbReference type="ChEBI" id="CHEBI:15378"/>
        <dbReference type="ChEBI" id="CHEBI:29999"/>
        <dbReference type="ChEBI" id="CHEBI:30616"/>
        <dbReference type="ChEBI" id="CHEBI:83421"/>
        <dbReference type="ChEBI" id="CHEBI:456216"/>
        <dbReference type="EC" id="2.7.11.1"/>
    </reaction>
</comment>
<dbReference type="GO" id="GO:0005524">
    <property type="term" value="F:ATP binding"/>
    <property type="evidence" value="ECO:0007669"/>
    <property type="project" value="UniProtKB-UniRule"/>
</dbReference>
<evidence type="ECO:0000259" key="22">
    <source>
        <dbReference type="PROSITE" id="PS50948"/>
    </source>
</evidence>
<dbReference type="FunFam" id="1.10.510.10:FF:001722">
    <property type="entry name" value="G-type lectin S-receptor-like serine/threonine-protein kinase B120"/>
    <property type="match status" value="1"/>
</dbReference>
<sequence length="2031" mass="227975">MGTLKISDNNLVILDISNTTTPVSVWSTNLTRGDIKSPVIAELLDNGNFVLRDSNNNKPDGILWQSFDFPTDTLLPEMKLGWDRKTGFNRLLRSWRSPDDPSSGDYSFKMETKGFPQIFLWKSDSRRLYRSRPWNGVRFSDAPEMQPFNFSSSTINSFFSASTSKHSLDQWHLRLGHPSLDVLKTIVSDFSLPYTSSLSKSTLCSDCSINKSHKLPFFKHTVTSNRPLQYIFSDVWTSPILSIDNYKYYLVLVDHYTRYTWLYPLRTKSQVKDTFLAYKELVENHFQTRIGTLYSDNGGEFIALRSYLAQHGIEHLTSPPHTPEHNGMSERKHRHIIETALTLMSRAGMSKRYLTYAVNAAVYLINRMPSPVTEMLSPFQKLFNKSPNYAKLRVFGCLCFPWLRPYTKHKLENRSTPCVFLGYSLSQSAYLCLQQATGRVYVSRHVQFDETTFPFTQSTSPKPDPPTPLAQSNHPPVSFVPLNSPLNSSPSVVPGFPATDLPPQQSHEETNDNNGDSQVCPSKPTSPSPGPTTTPNSSAHQNPTILNPPTLAHTNPNTTQAQINPPPETHSPPPRQTDTSPLSPTVDNPQPPPQSHHPMTTRQRSSSHINDLVLNFRVSNEEVTYSFQITKDNIYSIFTLSSKGLLERFTWNETEHNWHQFWHAPKDQCDQYKVCGSYSYCNSKKSPVCQCIKGFEPEPMYPVVLGLRNRSGGCARQTQVSCDGRDGFVQLKNIKLPDSMEASVDRRIGVKECKDRCLKDCSCTAFANRDIHRGGWGCMTWTGELVDIRSYTKTSQDLYVRVVRQAAADQDDKSKKSAKVIGSSIGVSMLLVLSFIIYGFRMWKQKRSSIGKALTTLNFPMKEALLSSMGHISRENKTEDLELPLMEFDAIATATDNFSDANKLGQGGFGIVYKGRLLDGKEIAVKRLSKTSVQGNDEFMNEVRLIARLQHINLVRLLGCCVNKDEKMLIYEYLENLSFDSHLFDWKKRFDIVNDFGMARIFGRDETEANTRKVVGTYGYMSPEYAMYGKFSMKSDVFSFGVLLLEIISGKRNNSFYDSDRDLNLLSFVWRYWKKGKGLEIADPVIVDWSSSTFRPHEILRCIQIGLLCVQESADDRPMMSSVVLMFGSETTAIPQPKTPGFCAGKSPSDSKQREYRSWTVNQITLSILDARLSISGAVEQHFSWLIESILARSCTKSTVVSSEELPQREMEVQPLGQNPSLWFSEPAGNMFWRMAGLSTASAVEAILDKDNFTLEELLDEDEIIQECKALNGRLLNFLRERVQVEQLISYIIEEPLEDGELKRTFKFPFIACEIFTCEIEMILKTLVEDEELMLLLFSFLQAKETHNALLAGYFSKVVICLLVRKTIPFMQFIKDHQEILKQLVDLIGITSIMEVLKRLIGTDEHLYSNYTSAMQWVEDTDVLEMIVDKLGSSDSPEVHANAAEILCTVARYAPPGLATKLSSPSCTGRLLKHTLEDSRPKSVLVNSLSVCISLLDPKRFTLGTYHMYGRQLTHESLVTNPETVEGMLGSLGDLLMLLNVSSAEGVLLTTYGKLQPPLGKHRLKIVEFISVLLTVGSEAAEKEVIRLGVVKRVLDLLFEYPYNNFLHHHVENVILSCLESKNSQVLDHLFSECNLIGSILEAEKNSILSDAGSDKLHPTVPAEGRKPLRIGSMGHLTRISNKLLQLANSNVEIQSHLVANSNWVDWQTDVLSKRNTLENVYSWACGRPTSLLDRNRDSDDDDYHDRDYDVAALANNLSQAFKYGIYSNDDMDEAQGSMERDDEDVYFDDESAEVVISSLRLGDDQESGSLFTNSNWFAFDDEKAANERSVNSIASPSPDGDDDVIIGEADEFSDTAASSAAVDMETEDSTSKNRSGNPSEPEAEKSPAWVEWRETSESTAPSSNPDEATIMPNGEVQTEKEDTGDDTDKKSAEENPPPDTCDDETTEKSLNASGVATTESSPDAASCEAEIAEKLKESSCDASKQAAESHEKNAESSEPAFPQETEKSEEAEVDDAKESKEAVKEPEKVV</sequence>
<dbReference type="GO" id="GO:0016020">
    <property type="term" value="C:membrane"/>
    <property type="evidence" value="ECO:0007669"/>
    <property type="project" value="UniProtKB-SubCell"/>
</dbReference>
<keyword evidence="5" id="KW-0723">Serine/threonine-protein kinase</keyword>
<dbReference type="Pfam" id="PF11883">
    <property type="entry name" value="DUF3403"/>
    <property type="match status" value="1"/>
</dbReference>
<dbReference type="InterPro" id="IPR001245">
    <property type="entry name" value="Ser-Thr/Tyr_kinase_cat_dom"/>
</dbReference>
<keyword evidence="4" id="KW-0713">Self-incompatibility</keyword>
<evidence type="ECO:0000256" key="6">
    <source>
        <dbReference type="ARBA" id="ARBA00022679"/>
    </source>
</evidence>
<evidence type="ECO:0000259" key="20">
    <source>
        <dbReference type="PROSITE" id="PS50011"/>
    </source>
</evidence>
<feature type="compositionally biased region" description="Basic and acidic residues" evidence="19">
    <location>
        <begin position="2005"/>
        <end position="2031"/>
    </location>
</feature>
<evidence type="ECO:0000256" key="18">
    <source>
        <dbReference type="PROSITE-ProRule" id="PRU10141"/>
    </source>
</evidence>
<keyword evidence="13" id="KW-0472">Membrane</keyword>
<evidence type="ECO:0000256" key="19">
    <source>
        <dbReference type="SAM" id="MobiDB-lite"/>
    </source>
</evidence>
<dbReference type="Pfam" id="PF25597">
    <property type="entry name" value="SH3_retrovirus"/>
    <property type="match status" value="1"/>
</dbReference>
<dbReference type="Pfam" id="PF07714">
    <property type="entry name" value="PK_Tyr_Ser-Thr"/>
    <property type="match status" value="2"/>
</dbReference>
<dbReference type="GO" id="GO:0060320">
    <property type="term" value="P:rejection of self pollen"/>
    <property type="evidence" value="ECO:0007669"/>
    <property type="project" value="UniProtKB-KW"/>
</dbReference>
<dbReference type="Pfam" id="PF13976">
    <property type="entry name" value="gag_pre-integrs"/>
    <property type="match status" value="1"/>
</dbReference>
<evidence type="ECO:0000256" key="13">
    <source>
        <dbReference type="ARBA" id="ARBA00023136"/>
    </source>
</evidence>
<dbReference type="GO" id="GO:0019903">
    <property type="term" value="F:protein phosphatase binding"/>
    <property type="evidence" value="ECO:0007669"/>
    <property type="project" value="InterPro"/>
</dbReference>
<evidence type="ECO:0000256" key="9">
    <source>
        <dbReference type="ARBA" id="ARBA00022741"/>
    </source>
</evidence>
<evidence type="ECO:0000256" key="2">
    <source>
        <dbReference type="ARBA" id="ARBA00006180"/>
    </source>
</evidence>
<evidence type="ECO:0000256" key="16">
    <source>
        <dbReference type="ARBA" id="ARBA00047899"/>
    </source>
</evidence>